<feature type="domain" description="C2" evidence="4">
    <location>
        <begin position="22"/>
        <end position="152"/>
    </location>
</feature>
<evidence type="ECO:0000313" key="6">
    <source>
        <dbReference type="EMBL" id="KAK6748024.1"/>
    </source>
</evidence>
<evidence type="ECO:0000256" key="2">
    <source>
        <dbReference type="ARBA" id="ARBA00022737"/>
    </source>
</evidence>
<proteinExistence type="inferred from homology"/>
<organism evidence="6 7">
    <name type="scientific">Necator americanus</name>
    <name type="common">Human hookworm</name>
    <dbReference type="NCBI Taxonomy" id="51031"/>
    <lineage>
        <taxon>Eukaryota</taxon>
        <taxon>Metazoa</taxon>
        <taxon>Ecdysozoa</taxon>
        <taxon>Nematoda</taxon>
        <taxon>Chromadorea</taxon>
        <taxon>Rhabditida</taxon>
        <taxon>Rhabditina</taxon>
        <taxon>Rhabditomorpha</taxon>
        <taxon>Strongyloidea</taxon>
        <taxon>Ancylostomatidae</taxon>
        <taxon>Bunostominae</taxon>
        <taxon>Necator</taxon>
    </lineage>
</organism>
<dbReference type="PANTHER" id="PTHR10857">
    <property type="entry name" value="COPINE"/>
    <property type="match status" value="1"/>
</dbReference>
<keyword evidence="2" id="KW-0677">Repeat</keyword>
<evidence type="ECO:0000256" key="1">
    <source>
        <dbReference type="ARBA" id="ARBA00009048"/>
    </source>
</evidence>
<dbReference type="SUPFAM" id="SSF53300">
    <property type="entry name" value="vWA-like"/>
    <property type="match status" value="1"/>
</dbReference>
<dbReference type="InterPro" id="IPR045052">
    <property type="entry name" value="Copine"/>
</dbReference>
<dbReference type="Proteomes" id="UP001303046">
    <property type="component" value="Unassembled WGS sequence"/>
</dbReference>
<dbReference type="InterPro" id="IPR036465">
    <property type="entry name" value="vWFA_dom_sf"/>
</dbReference>
<keyword evidence="7" id="KW-1185">Reference proteome</keyword>
<comment type="caution">
    <text evidence="6">The sequence shown here is derived from an EMBL/GenBank/DDBJ whole genome shotgun (WGS) entry which is preliminary data.</text>
</comment>
<protein>
    <recommendedName>
        <fullName evidence="8">C2 domain protein</fullName>
    </recommendedName>
</protein>
<dbReference type="PROSITE" id="PS50234">
    <property type="entry name" value="VWFA"/>
    <property type="match status" value="1"/>
</dbReference>
<dbReference type="PANTHER" id="PTHR10857:SF106">
    <property type="entry name" value="C2 DOMAIN-CONTAINING PROTEIN"/>
    <property type="match status" value="1"/>
</dbReference>
<comment type="similarity">
    <text evidence="1">Belongs to the copine family.</text>
</comment>
<dbReference type="Gene3D" id="2.60.40.150">
    <property type="entry name" value="C2 domain"/>
    <property type="match status" value="2"/>
</dbReference>
<evidence type="ECO:0000259" key="4">
    <source>
        <dbReference type="PROSITE" id="PS50004"/>
    </source>
</evidence>
<dbReference type="PROSITE" id="PS50004">
    <property type="entry name" value="C2"/>
    <property type="match status" value="2"/>
</dbReference>
<dbReference type="InterPro" id="IPR002035">
    <property type="entry name" value="VWF_A"/>
</dbReference>
<evidence type="ECO:0008006" key="8">
    <source>
        <dbReference type="Google" id="ProtNLM"/>
    </source>
</evidence>
<dbReference type="InterPro" id="IPR000008">
    <property type="entry name" value="C2_dom"/>
</dbReference>
<dbReference type="Pfam" id="PF07002">
    <property type="entry name" value="Copine"/>
    <property type="match status" value="1"/>
</dbReference>
<name>A0ABR1DC14_NECAM</name>
<reference evidence="6 7" key="1">
    <citation type="submission" date="2023-08" db="EMBL/GenBank/DDBJ databases">
        <title>A Necator americanus chromosomal reference genome.</title>
        <authorList>
            <person name="Ilik V."/>
            <person name="Petrzelkova K.J."/>
            <person name="Pardy F."/>
            <person name="Fuh T."/>
            <person name="Niatou-Singa F.S."/>
            <person name="Gouil Q."/>
            <person name="Baker L."/>
            <person name="Ritchie M.E."/>
            <person name="Jex A.R."/>
            <person name="Gazzola D."/>
            <person name="Li H."/>
            <person name="Toshio Fujiwara R."/>
            <person name="Zhan B."/>
            <person name="Aroian R.V."/>
            <person name="Pafco B."/>
            <person name="Schwarz E.M."/>
        </authorList>
    </citation>
    <scope>NUCLEOTIDE SEQUENCE [LARGE SCALE GENOMIC DNA]</scope>
    <source>
        <strain evidence="6 7">Aroian</strain>
        <tissue evidence="6">Whole animal</tissue>
    </source>
</reference>
<dbReference type="InterPro" id="IPR010734">
    <property type="entry name" value="Copine_C"/>
</dbReference>
<evidence type="ECO:0000256" key="3">
    <source>
        <dbReference type="SAM" id="MobiDB-lite"/>
    </source>
</evidence>
<feature type="region of interest" description="Disordered" evidence="3">
    <location>
        <begin position="708"/>
        <end position="740"/>
    </location>
</feature>
<dbReference type="SMART" id="SM00239">
    <property type="entry name" value="C2"/>
    <property type="match status" value="2"/>
</dbReference>
<gene>
    <name evidence="6" type="primary">Necator_chrIV.g14234</name>
    <name evidence="6" type="ORF">RB195_000940</name>
</gene>
<sequence length="740" mass="81779">MGNSVDSSLKLKSRSLIVKESKLDRRMLNALEPSTSTPSVVLLLTLKANKLRDKDVFSKSDPMCVVSQFVGRLTGNGHWKECGRTERLQNSLNPEWATQIRIEYFFEEKQSMKFEVYDIDSKSTELSAHDFLGRMECDLAEIVSNRPFIRPLSGLRGTCGELTIWSEEVDEGSKENVLFHLSARKLDKKDFFGKSDPFLNIYRVNDDGSRLLVYRTEAIMRELNPTWKPFEVNVKSLCAGDRSRPFLVECFDYDRDGGLSHDFIGSCEVSLSQLLSNAVKSLPLISEKKKAKKGDKYKNSGTLEFDGVQILKQHTFLDFISGGTQLDFAVAVDFTASNGAVHKPTSLHCINPSQPNQYEIAIRAVIDICQHYNNSKLFDAFGFGAILPPETCVSPIFALNFDANPAVVGLPGVMEVYRFALNRVKLYGPTNFAPVIKEVAKKAAKFAHDGARYQVLLIITDGAISDMAATKSAIIAASSLPLSIIIVGVGNDEFENMNELDSDDRMLSHAGRTAQRDIVQFVPLRNFLHQGCTGAESERVMGLLAKEVLAEIPLQLTSYMKKRNIVPRPADNPFPKDSEAVFKPSMPPAMPYPAVAPQYSGQQGPYPGPQPLPAQYPIIQNVPSQYPTMPQLPQASAGYMSQVPPQPQPVSYPYPMQPFPTAQQPMLYQPYPNDPSTYAFGGGMTYPAYPGTAAPGGYVPQQMLIQQSAAPSAPTAPPVDLSDIQPQMDVPDMRNLNLGH</sequence>
<evidence type="ECO:0000259" key="5">
    <source>
        <dbReference type="PROSITE" id="PS50234"/>
    </source>
</evidence>
<dbReference type="CDD" id="cd04048">
    <property type="entry name" value="C2A_Copine"/>
    <property type="match status" value="1"/>
</dbReference>
<evidence type="ECO:0000313" key="7">
    <source>
        <dbReference type="Proteomes" id="UP001303046"/>
    </source>
</evidence>
<dbReference type="SUPFAM" id="SSF49562">
    <property type="entry name" value="C2 domain (Calcium/lipid-binding domain, CaLB)"/>
    <property type="match status" value="2"/>
</dbReference>
<dbReference type="SMART" id="SM00327">
    <property type="entry name" value="VWA"/>
    <property type="match status" value="1"/>
</dbReference>
<dbReference type="Pfam" id="PF00168">
    <property type="entry name" value="C2"/>
    <property type="match status" value="2"/>
</dbReference>
<accession>A0ABR1DC14</accession>
<dbReference type="EMBL" id="JAVFWL010000004">
    <property type="protein sequence ID" value="KAK6748024.1"/>
    <property type="molecule type" value="Genomic_DNA"/>
</dbReference>
<dbReference type="InterPro" id="IPR035892">
    <property type="entry name" value="C2_domain_sf"/>
</dbReference>
<dbReference type="InterPro" id="IPR037768">
    <property type="entry name" value="C2B_Copine"/>
</dbReference>
<feature type="domain" description="VWFA" evidence="5">
    <location>
        <begin position="327"/>
        <end position="531"/>
    </location>
</feature>
<feature type="domain" description="C2" evidence="4">
    <location>
        <begin position="158"/>
        <end position="284"/>
    </location>
</feature>
<dbReference type="CDD" id="cd04047">
    <property type="entry name" value="C2B_Copine"/>
    <property type="match status" value="1"/>
</dbReference>